<name>A0A7D9HCN6_PARCT</name>
<dbReference type="Proteomes" id="UP001152795">
    <property type="component" value="Unassembled WGS sequence"/>
</dbReference>
<proteinExistence type="predicted"/>
<protein>
    <submittedName>
        <fullName evidence="1">Uncharacterized protein</fullName>
    </submittedName>
</protein>
<reference evidence="1" key="1">
    <citation type="submission" date="2020-04" db="EMBL/GenBank/DDBJ databases">
        <authorList>
            <person name="Alioto T."/>
            <person name="Alioto T."/>
            <person name="Gomez Garrido J."/>
        </authorList>
    </citation>
    <scope>NUCLEOTIDE SEQUENCE</scope>
    <source>
        <strain evidence="1">A484AB</strain>
    </source>
</reference>
<keyword evidence="2" id="KW-1185">Reference proteome</keyword>
<accession>A0A7D9HCN6</accession>
<gene>
    <name evidence="1" type="ORF">PACLA_8A011299</name>
</gene>
<evidence type="ECO:0000313" key="2">
    <source>
        <dbReference type="Proteomes" id="UP001152795"/>
    </source>
</evidence>
<comment type="caution">
    <text evidence="1">The sequence shown here is derived from an EMBL/GenBank/DDBJ whole genome shotgun (WGS) entry which is preliminary data.</text>
</comment>
<organism evidence="1 2">
    <name type="scientific">Paramuricea clavata</name>
    <name type="common">Red gorgonian</name>
    <name type="synonym">Violescent sea-whip</name>
    <dbReference type="NCBI Taxonomy" id="317549"/>
    <lineage>
        <taxon>Eukaryota</taxon>
        <taxon>Metazoa</taxon>
        <taxon>Cnidaria</taxon>
        <taxon>Anthozoa</taxon>
        <taxon>Octocorallia</taxon>
        <taxon>Malacalcyonacea</taxon>
        <taxon>Plexauridae</taxon>
        <taxon>Paramuricea</taxon>
    </lineage>
</organism>
<dbReference type="AlphaFoldDB" id="A0A7D9HCN6"/>
<evidence type="ECO:0000313" key="1">
    <source>
        <dbReference type="EMBL" id="CAB3981401.1"/>
    </source>
</evidence>
<sequence>MKRTHAQADDEPVEVHDSGFMSPMMMFPPFPHNDTFVESRQFKLVAGPISNPDADEFTFNHAPNDYGVMDLQNARITGTITITGLDNTQLAATQNVAICQSPLRLGWKSREVLVNNQRINSLSSQENEIEFINHLTREIPQAYTPDQEITGCIHNTPGAANCSDSIIEMRDPTDATHVNKGLGQRYLLCKRDVPFKCYDFVNVMGDNKRYVVSSFNMTVRLRRLEKTKTLMGAADHCAAAKIRYSDLEIHVQAFKPKAQLMAAINSAMIQKGEEAKYYIRHHRYVPIPVAIGTRKIVKNDLFTGARPTRMFIYIRTQARYNGAHTSNPNRMIFPDLEFLGVKINEAFVEPTIENSKEAYINLRRVLNRKYDEMPFSYKNYLTDYGLIAIDLSENKDSYNQILPNATSGIVSLEIRLNNGLAAASQLIVVGEFRNQLSCAYQTESRLKFAY</sequence>
<dbReference type="EMBL" id="CACRXK020000384">
    <property type="protein sequence ID" value="CAB3981401.1"/>
    <property type="molecule type" value="Genomic_DNA"/>
</dbReference>